<keyword evidence="17" id="KW-1185">Reference proteome</keyword>
<evidence type="ECO:0000259" key="15">
    <source>
        <dbReference type="PROSITE" id="PS51918"/>
    </source>
</evidence>
<dbReference type="RefSeq" id="WP_261294276.1">
    <property type="nucleotide sequence ID" value="NZ_JANQBK010000005.1"/>
</dbReference>
<dbReference type="Gene3D" id="3.20.20.70">
    <property type="entry name" value="Aldolase class I"/>
    <property type="match status" value="1"/>
</dbReference>
<evidence type="ECO:0000256" key="6">
    <source>
        <dbReference type="ARBA" id="ARBA00022490"/>
    </source>
</evidence>
<dbReference type="InterPro" id="IPR034505">
    <property type="entry name" value="Coproporphyrinogen-III_oxidase"/>
</dbReference>
<evidence type="ECO:0000256" key="4">
    <source>
        <dbReference type="ARBA" id="ARBA00011245"/>
    </source>
</evidence>
<dbReference type="Proteomes" id="UP001595713">
    <property type="component" value="Unassembled WGS sequence"/>
</dbReference>
<keyword evidence="6 14" id="KW-0963">Cytoplasm</keyword>
<organism evidence="16 17">
    <name type="scientific">Sphingomonas hylomeconis</name>
    <dbReference type="NCBI Taxonomy" id="1395958"/>
    <lineage>
        <taxon>Bacteria</taxon>
        <taxon>Pseudomonadati</taxon>
        <taxon>Pseudomonadota</taxon>
        <taxon>Alphaproteobacteria</taxon>
        <taxon>Sphingomonadales</taxon>
        <taxon>Sphingomonadaceae</taxon>
        <taxon>Sphingomonas</taxon>
    </lineage>
</organism>
<keyword evidence="7 14" id="KW-0949">S-adenosyl-L-methionine</keyword>
<dbReference type="EMBL" id="JBHRXP010000007">
    <property type="protein sequence ID" value="MFC3580913.1"/>
    <property type="molecule type" value="Genomic_DNA"/>
</dbReference>
<evidence type="ECO:0000256" key="13">
    <source>
        <dbReference type="ARBA" id="ARBA00048321"/>
    </source>
</evidence>
<keyword evidence="12 14" id="KW-0627">Porphyrin biosynthesis</keyword>
<comment type="pathway">
    <text evidence="2 14">Porphyrin-containing compound metabolism; protoporphyrin-IX biosynthesis; protoporphyrinogen-IX from coproporphyrinogen-III (AdoMet route): step 1/1.</text>
</comment>
<evidence type="ECO:0000256" key="2">
    <source>
        <dbReference type="ARBA" id="ARBA00004785"/>
    </source>
</evidence>
<evidence type="ECO:0000256" key="3">
    <source>
        <dbReference type="ARBA" id="ARBA00005493"/>
    </source>
</evidence>
<dbReference type="PIRSF" id="PIRSF000167">
    <property type="entry name" value="HemN"/>
    <property type="match status" value="1"/>
</dbReference>
<evidence type="ECO:0000256" key="9">
    <source>
        <dbReference type="ARBA" id="ARBA00023002"/>
    </source>
</evidence>
<name>A0ABV7SW49_9SPHN</name>
<evidence type="ECO:0000256" key="1">
    <source>
        <dbReference type="ARBA" id="ARBA00004496"/>
    </source>
</evidence>
<evidence type="ECO:0000313" key="16">
    <source>
        <dbReference type="EMBL" id="MFC3580913.1"/>
    </source>
</evidence>
<dbReference type="PANTHER" id="PTHR13932">
    <property type="entry name" value="COPROPORPHYRINIGEN III OXIDASE"/>
    <property type="match status" value="1"/>
</dbReference>
<comment type="cofactor">
    <cofactor evidence="14">
        <name>[4Fe-4S] cluster</name>
        <dbReference type="ChEBI" id="CHEBI:49883"/>
    </cofactor>
    <text evidence="14">Binds 1 [4Fe-4S] cluster. The cluster is coordinated with 3 cysteines and an exchangeable S-adenosyl-L-methionine.</text>
</comment>
<comment type="subunit">
    <text evidence="4">Monomer.</text>
</comment>
<dbReference type="CDD" id="cd01335">
    <property type="entry name" value="Radical_SAM"/>
    <property type="match status" value="1"/>
</dbReference>
<evidence type="ECO:0000256" key="7">
    <source>
        <dbReference type="ARBA" id="ARBA00022691"/>
    </source>
</evidence>
<evidence type="ECO:0000256" key="8">
    <source>
        <dbReference type="ARBA" id="ARBA00022723"/>
    </source>
</evidence>
<evidence type="ECO:0000256" key="12">
    <source>
        <dbReference type="ARBA" id="ARBA00023244"/>
    </source>
</evidence>
<dbReference type="InterPro" id="IPR007197">
    <property type="entry name" value="rSAM"/>
</dbReference>
<evidence type="ECO:0000256" key="14">
    <source>
        <dbReference type="PIRNR" id="PIRNR000167"/>
    </source>
</evidence>
<keyword evidence="10 14" id="KW-0408">Iron</keyword>
<dbReference type="SUPFAM" id="SSF102114">
    <property type="entry name" value="Radical SAM enzymes"/>
    <property type="match status" value="1"/>
</dbReference>
<dbReference type="SFLD" id="SFLDG01065">
    <property type="entry name" value="anaerobic_coproporphyrinogen-I"/>
    <property type="match status" value="1"/>
</dbReference>
<dbReference type="SMART" id="SM00729">
    <property type="entry name" value="Elp3"/>
    <property type="match status" value="1"/>
</dbReference>
<dbReference type="PROSITE" id="PS51918">
    <property type="entry name" value="RADICAL_SAM"/>
    <property type="match status" value="1"/>
</dbReference>
<comment type="catalytic activity">
    <reaction evidence="13 14">
        <text>coproporphyrinogen III + 2 S-adenosyl-L-methionine = protoporphyrinogen IX + 2 5'-deoxyadenosine + 2 L-methionine + 2 CO2</text>
        <dbReference type="Rhea" id="RHEA:15425"/>
        <dbReference type="ChEBI" id="CHEBI:16526"/>
        <dbReference type="ChEBI" id="CHEBI:17319"/>
        <dbReference type="ChEBI" id="CHEBI:57307"/>
        <dbReference type="ChEBI" id="CHEBI:57309"/>
        <dbReference type="ChEBI" id="CHEBI:57844"/>
        <dbReference type="ChEBI" id="CHEBI:59789"/>
        <dbReference type="EC" id="1.3.98.3"/>
    </reaction>
</comment>
<dbReference type="Gene3D" id="1.10.10.920">
    <property type="match status" value="1"/>
</dbReference>
<dbReference type="GO" id="GO:0051989">
    <property type="term" value="F:coproporphyrinogen dehydrogenase activity"/>
    <property type="evidence" value="ECO:0007669"/>
    <property type="project" value="UniProtKB-EC"/>
</dbReference>
<dbReference type="Pfam" id="PF04055">
    <property type="entry name" value="Radical_SAM"/>
    <property type="match status" value="1"/>
</dbReference>
<keyword evidence="9 14" id="KW-0560">Oxidoreductase</keyword>
<dbReference type="InterPro" id="IPR006638">
    <property type="entry name" value="Elp3/MiaA/NifB-like_rSAM"/>
</dbReference>
<dbReference type="InterPro" id="IPR004558">
    <property type="entry name" value="Coprogen_oxidase_HemN"/>
</dbReference>
<dbReference type="NCBIfam" id="TIGR00538">
    <property type="entry name" value="hemN"/>
    <property type="match status" value="1"/>
</dbReference>
<keyword evidence="5 14" id="KW-0004">4Fe-4S</keyword>
<sequence length="447" mass="48059">MQTYIPELATRSVSRYTSYPTAAEFHDGIGAAEQRAAIAAIDPGTPVSLYLHIPFCHAICWYCGCNTGAIGRADRLTAYLATLEQEIDAVAAAMRGRVIAIHLGGGSPNALAPEDFVRLVDRLRTQFDCADDLEIAAELDPRTLDADYAAALARAGVTRVSLGVQTFSPHIQHRINRLQPLALVQRVVGELRDAGIARINLDLMYGLPGQHSDDLVDTVTAALALDPDRIALFGYAHMPALLSRQRMIDGALLPDAAARFAQSRLGHDLLVAAGYAAIGFDHFAKPADSLAIAAAERRLRRNFQGFTDEIADTIIGLGASAISQYDGLLVQNEKHVGRYRLRTANGGLAGARGVARSADDRLRGAVIERLLCDNTVDLGAVAKAHGMPVDRLTDVLPHLAEYAARGLVAIDGNRIELQPAGLPYGRLIAAQFDRYRSPATTRFSLAV</sequence>
<feature type="domain" description="Radical SAM core" evidence="15">
    <location>
        <begin position="41"/>
        <end position="281"/>
    </location>
</feature>
<comment type="similarity">
    <text evidence="3 14">Belongs to the anaerobic coproporphyrinogen-III oxidase family.</text>
</comment>
<dbReference type="Pfam" id="PF06969">
    <property type="entry name" value="HemN_C"/>
    <property type="match status" value="1"/>
</dbReference>
<comment type="subcellular location">
    <subcellularLocation>
        <location evidence="1 14">Cytoplasm</location>
    </subcellularLocation>
</comment>
<evidence type="ECO:0000256" key="5">
    <source>
        <dbReference type="ARBA" id="ARBA00022485"/>
    </source>
</evidence>
<keyword evidence="8 14" id="KW-0479">Metal-binding</keyword>
<dbReference type="EC" id="1.3.98.3" evidence="14"/>
<dbReference type="InterPro" id="IPR010723">
    <property type="entry name" value="HemN_C"/>
</dbReference>
<dbReference type="InterPro" id="IPR058240">
    <property type="entry name" value="rSAM_sf"/>
</dbReference>
<dbReference type="PANTHER" id="PTHR13932:SF6">
    <property type="entry name" value="OXYGEN-INDEPENDENT COPROPORPHYRINOGEN III OXIDASE"/>
    <property type="match status" value="1"/>
</dbReference>
<protein>
    <recommendedName>
        <fullName evidence="14">Coproporphyrinogen-III oxidase</fullName>
        <ecNumber evidence="14">1.3.98.3</ecNumber>
    </recommendedName>
</protein>
<comment type="caution">
    <text evidence="16">The sequence shown here is derived from an EMBL/GenBank/DDBJ whole genome shotgun (WGS) entry which is preliminary data.</text>
</comment>
<evidence type="ECO:0000313" key="17">
    <source>
        <dbReference type="Proteomes" id="UP001595713"/>
    </source>
</evidence>
<dbReference type="SFLD" id="SFLDS00029">
    <property type="entry name" value="Radical_SAM"/>
    <property type="match status" value="1"/>
</dbReference>
<evidence type="ECO:0000256" key="11">
    <source>
        <dbReference type="ARBA" id="ARBA00023014"/>
    </source>
</evidence>
<gene>
    <name evidence="16" type="primary">hemN</name>
    <name evidence="16" type="ORF">ACFONA_12125</name>
</gene>
<proteinExistence type="inferred from homology"/>
<evidence type="ECO:0000256" key="10">
    <source>
        <dbReference type="ARBA" id="ARBA00023004"/>
    </source>
</evidence>
<accession>A0ABV7SW49</accession>
<keyword evidence="11 14" id="KW-0411">Iron-sulfur</keyword>
<reference evidence="17" key="1">
    <citation type="journal article" date="2019" name="Int. J. Syst. Evol. Microbiol.">
        <title>The Global Catalogue of Microorganisms (GCM) 10K type strain sequencing project: providing services to taxonomists for standard genome sequencing and annotation.</title>
        <authorList>
            <consortium name="The Broad Institute Genomics Platform"/>
            <consortium name="The Broad Institute Genome Sequencing Center for Infectious Disease"/>
            <person name="Wu L."/>
            <person name="Ma J."/>
        </authorList>
    </citation>
    <scope>NUCLEOTIDE SEQUENCE [LARGE SCALE GENOMIC DNA]</scope>
    <source>
        <strain evidence="17">KCTC 42739</strain>
    </source>
</reference>
<dbReference type="InterPro" id="IPR013785">
    <property type="entry name" value="Aldolase_TIM"/>
</dbReference>